<dbReference type="Proteomes" id="UP000187209">
    <property type="component" value="Unassembled WGS sequence"/>
</dbReference>
<comment type="caution">
    <text evidence="2">The sequence shown here is derived from an EMBL/GenBank/DDBJ whole genome shotgun (WGS) entry which is preliminary data.</text>
</comment>
<dbReference type="PANTHER" id="PTHR47240">
    <property type="entry name" value="CHROMO DOMAIN-CONTAINING PROTEIN LHP1"/>
    <property type="match status" value="1"/>
</dbReference>
<dbReference type="Pfam" id="PF00385">
    <property type="entry name" value="Chromo"/>
    <property type="match status" value="1"/>
</dbReference>
<dbReference type="EMBL" id="MPUH01001187">
    <property type="protein sequence ID" value="OMJ69534.1"/>
    <property type="molecule type" value="Genomic_DNA"/>
</dbReference>
<dbReference type="PANTHER" id="PTHR47240:SF2">
    <property type="entry name" value="CHROMO DOMAIN-CONTAINING PROTEIN LHP1"/>
    <property type="match status" value="1"/>
</dbReference>
<dbReference type="InterPro" id="IPR000953">
    <property type="entry name" value="Chromo/chromo_shadow_dom"/>
</dbReference>
<accession>A0A1R2AYC1</accession>
<dbReference type="OrthoDB" id="302558at2759"/>
<protein>
    <recommendedName>
        <fullName evidence="1">Chromo domain-containing protein</fullName>
    </recommendedName>
</protein>
<dbReference type="Gene3D" id="2.40.50.40">
    <property type="match status" value="2"/>
</dbReference>
<organism evidence="2 3">
    <name type="scientific">Stentor coeruleus</name>
    <dbReference type="NCBI Taxonomy" id="5963"/>
    <lineage>
        <taxon>Eukaryota</taxon>
        <taxon>Sar</taxon>
        <taxon>Alveolata</taxon>
        <taxon>Ciliophora</taxon>
        <taxon>Postciliodesmatophora</taxon>
        <taxon>Heterotrichea</taxon>
        <taxon>Heterotrichida</taxon>
        <taxon>Stentoridae</taxon>
        <taxon>Stentor</taxon>
    </lineage>
</organism>
<dbReference type="GO" id="GO:0031507">
    <property type="term" value="P:heterochromatin formation"/>
    <property type="evidence" value="ECO:0007669"/>
    <property type="project" value="InterPro"/>
</dbReference>
<evidence type="ECO:0000313" key="3">
    <source>
        <dbReference type="Proteomes" id="UP000187209"/>
    </source>
</evidence>
<feature type="domain" description="Chromo" evidence="1">
    <location>
        <begin position="2"/>
        <end position="61"/>
    </location>
</feature>
<name>A0A1R2AYC1_9CILI</name>
<dbReference type="PROSITE" id="PS50013">
    <property type="entry name" value="CHROMO_2"/>
    <property type="match status" value="1"/>
</dbReference>
<dbReference type="CDD" id="cd00024">
    <property type="entry name" value="CD_CSD"/>
    <property type="match status" value="1"/>
</dbReference>
<reference evidence="2 3" key="1">
    <citation type="submission" date="2016-11" db="EMBL/GenBank/DDBJ databases">
        <title>The macronuclear genome of Stentor coeruleus: a giant cell with tiny introns.</title>
        <authorList>
            <person name="Slabodnick M."/>
            <person name="Ruby J.G."/>
            <person name="Reiff S.B."/>
            <person name="Swart E.C."/>
            <person name="Gosai S."/>
            <person name="Prabakaran S."/>
            <person name="Witkowska E."/>
            <person name="Larue G.E."/>
            <person name="Fisher S."/>
            <person name="Freeman R.M."/>
            <person name="Gunawardena J."/>
            <person name="Chu W."/>
            <person name="Stover N.A."/>
            <person name="Gregory B.D."/>
            <person name="Nowacki M."/>
            <person name="Derisi J."/>
            <person name="Roy S.W."/>
            <person name="Marshall W.F."/>
            <person name="Sood P."/>
        </authorList>
    </citation>
    <scope>NUCLEOTIDE SEQUENCE [LARGE SCALE GENOMIC DNA]</scope>
    <source>
        <strain evidence="2">WM001</strain>
    </source>
</reference>
<dbReference type="SUPFAM" id="SSF54160">
    <property type="entry name" value="Chromo domain-like"/>
    <property type="match status" value="1"/>
</dbReference>
<sequence length="131" mass="15505">MSQVEEIYGKKISLGKIFYYVKWRGRPESENTWVPAENISNLEDLLDAFEKATNDDRTTLHKRKGSFSRNDEVKKVTQIIWNESSNESMGEIEWKSPHLYNSLYPLSILHEKCPREMCEIYYSLLKFTYTP</sequence>
<dbReference type="AlphaFoldDB" id="A0A1R2AYC1"/>
<proteinExistence type="predicted"/>
<keyword evidence="3" id="KW-1185">Reference proteome</keyword>
<gene>
    <name evidence="2" type="ORF">SteCoe_32728</name>
</gene>
<evidence type="ECO:0000313" key="2">
    <source>
        <dbReference type="EMBL" id="OMJ69534.1"/>
    </source>
</evidence>
<dbReference type="InterPro" id="IPR023780">
    <property type="entry name" value="Chromo_domain"/>
</dbReference>
<dbReference type="InterPro" id="IPR016197">
    <property type="entry name" value="Chromo-like_dom_sf"/>
</dbReference>
<dbReference type="InterPro" id="IPR044251">
    <property type="entry name" value="LHP1-like"/>
</dbReference>
<dbReference type="SMART" id="SM00298">
    <property type="entry name" value="CHROMO"/>
    <property type="match status" value="1"/>
</dbReference>
<evidence type="ECO:0000259" key="1">
    <source>
        <dbReference type="PROSITE" id="PS50013"/>
    </source>
</evidence>